<keyword evidence="6" id="KW-1185">Reference proteome</keyword>
<dbReference type="InterPro" id="IPR031996">
    <property type="entry name" value="NVL2_nucleolin-bd"/>
</dbReference>
<dbReference type="Gene3D" id="1.10.10.2010">
    <property type="match status" value="1"/>
</dbReference>
<evidence type="ECO:0000313" key="7">
    <source>
        <dbReference type="RefSeq" id="XP_022097917.1"/>
    </source>
</evidence>
<dbReference type="Proteomes" id="UP000694845">
    <property type="component" value="Unplaced"/>
</dbReference>
<keyword evidence="2" id="KW-0547">Nucleotide-binding</keyword>
<feature type="domain" description="AAA+ ATPase" evidence="5">
    <location>
        <begin position="666"/>
        <end position="803"/>
    </location>
</feature>
<evidence type="ECO:0000256" key="3">
    <source>
        <dbReference type="ARBA" id="ARBA00022840"/>
    </source>
</evidence>
<proteinExistence type="inferred from homology"/>
<feature type="compositionally biased region" description="Low complexity" evidence="4">
    <location>
        <begin position="169"/>
        <end position="182"/>
    </location>
</feature>
<dbReference type="PANTHER" id="PTHR23077">
    <property type="entry name" value="AAA-FAMILY ATPASE"/>
    <property type="match status" value="1"/>
</dbReference>
<evidence type="ECO:0000256" key="4">
    <source>
        <dbReference type="SAM" id="MobiDB-lite"/>
    </source>
</evidence>
<accession>A0A8B7YZ00</accession>
<dbReference type="PANTHER" id="PTHR23077:SF171">
    <property type="entry name" value="NUCLEAR VALOSIN-CONTAINING PROTEIN-LIKE"/>
    <property type="match status" value="1"/>
</dbReference>
<protein>
    <submittedName>
        <fullName evidence="7">Nuclear valosin-containing protein-like isoform X1</fullName>
    </submittedName>
</protein>
<dbReference type="InterPro" id="IPR027417">
    <property type="entry name" value="P-loop_NTPase"/>
</dbReference>
<dbReference type="GO" id="GO:0016887">
    <property type="term" value="F:ATP hydrolysis activity"/>
    <property type="evidence" value="ECO:0007669"/>
    <property type="project" value="InterPro"/>
</dbReference>
<reference evidence="7" key="1">
    <citation type="submission" date="2025-08" db="UniProtKB">
        <authorList>
            <consortium name="RefSeq"/>
        </authorList>
    </citation>
    <scope>IDENTIFICATION</scope>
</reference>
<feature type="compositionally biased region" description="Basic and acidic residues" evidence="4">
    <location>
        <begin position="211"/>
        <end position="220"/>
    </location>
</feature>
<feature type="domain" description="AAA+ ATPase" evidence="5">
    <location>
        <begin position="324"/>
        <end position="461"/>
    </location>
</feature>
<dbReference type="GO" id="GO:0003723">
    <property type="term" value="F:RNA binding"/>
    <property type="evidence" value="ECO:0007669"/>
    <property type="project" value="TreeGrafter"/>
</dbReference>
<dbReference type="InterPro" id="IPR003959">
    <property type="entry name" value="ATPase_AAA_core"/>
</dbReference>
<evidence type="ECO:0000256" key="1">
    <source>
        <dbReference type="ARBA" id="ARBA00006914"/>
    </source>
</evidence>
<dbReference type="FunFam" id="3.40.50.300:FF:000600">
    <property type="entry name" value="Nuclear valosin-containing protein-like"/>
    <property type="match status" value="1"/>
</dbReference>
<dbReference type="Gene3D" id="3.40.50.300">
    <property type="entry name" value="P-loop containing nucleotide triphosphate hydrolases"/>
    <property type="match status" value="2"/>
</dbReference>
<dbReference type="InterPro" id="IPR038100">
    <property type="entry name" value="NLV2_N_sf"/>
</dbReference>
<dbReference type="Pfam" id="PF00004">
    <property type="entry name" value="AAA"/>
    <property type="match status" value="2"/>
</dbReference>
<dbReference type="InterPro" id="IPR003960">
    <property type="entry name" value="ATPase_AAA_CS"/>
</dbReference>
<dbReference type="GO" id="GO:0042254">
    <property type="term" value="P:ribosome biogenesis"/>
    <property type="evidence" value="ECO:0007669"/>
    <property type="project" value="TreeGrafter"/>
</dbReference>
<comment type="similarity">
    <text evidence="1">Belongs to the AAA ATPase family.</text>
</comment>
<gene>
    <name evidence="7" type="primary">LOC110983182</name>
</gene>
<dbReference type="InterPro" id="IPR050168">
    <property type="entry name" value="AAA_ATPase_domain"/>
</dbReference>
<evidence type="ECO:0000259" key="5">
    <source>
        <dbReference type="SMART" id="SM00382"/>
    </source>
</evidence>
<dbReference type="AlphaFoldDB" id="A0A8B7YZ00"/>
<dbReference type="KEGG" id="aplc:110983182"/>
<evidence type="ECO:0000313" key="6">
    <source>
        <dbReference type="Proteomes" id="UP000694845"/>
    </source>
</evidence>
<organism evidence="6 7">
    <name type="scientific">Acanthaster planci</name>
    <name type="common">Crown-of-thorns starfish</name>
    <dbReference type="NCBI Taxonomy" id="133434"/>
    <lineage>
        <taxon>Eukaryota</taxon>
        <taxon>Metazoa</taxon>
        <taxon>Echinodermata</taxon>
        <taxon>Eleutherozoa</taxon>
        <taxon>Asterozoa</taxon>
        <taxon>Asteroidea</taxon>
        <taxon>Valvatacea</taxon>
        <taxon>Valvatida</taxon>
        <taxon>Acanthasteridae</taxon>
        <taxon>Acanthaster</taxon>
    </lineage>
</organism>
<dbReference type="CDD" id="cd19530">
    <property type="entry name" value="RecA-like_NVL_r2-like"/>
    <property type="match status" value="1"/>
</dbReference>
<dbReference type="GO" id="GO:0005634">
    <property type="term" value="C:nucleus"/>
    <property type="evidence" value="ECO:0007669"/>
    <property type="project" value="TreeGrafter"/>
</dbReference>
<feature type="compositionally biased region" description="Basic residues" evidence="4">
    <location>
        <begin position="244"/>
        <end position="253"/>
    </location>
</feature>
<keyword evidence="3" id="KW-0067">ATP-binding</keyword>
<feature type="compositionally biased region" description="Polar residues" evidence="4">
    <location>
        <begin position="549"/>
        <end position="564"/>
    </location>
</feature>
<dbReference type="InterPro" id="IPR003593">
    <property type="entry name" value="AAA+_ATPase"/>
</dbReference>
<dbReference type="Pfam" id="PF16725">
    <property type="entry name" value="Nucleolin_bd"/>
    <property type="match status" value="1"/>
</dbReference>
<dbReference type="InterPro" id="IPR041569">
    <property type="entry name" value="AAA_lid_3"/>
</dbReference>
<dbReference type="SMART" id="SM00382">
    <property type="entry name" value="AAA"/>
    <property type="match status" value="2"/>
</dbReference>
<evidence type="ECO:0000256" key="2">
    <source>
        <dbReference type="ARBA" id="ARBA00022741"/>
    </source>
</evidence>
<dbReference type="Pfam" id="PF17862">
    <property type="entry name" value="AAA_lid_3"/>
    <property type="match status" value="2"/>
</dbReference>
<feature type="region of interest" description="Disordered" evidence="4">
    <location>
        <begin position="546"/>
        <end position="575"/>
    </location>
</feature>
<dbReference type="OrthoDB" id="2187at2759"/>
<dbReference type="GeneID" id="110983182"/>
<dbReference type="GO" id="GO:1990275">
    <property type="term" value="F:preribosome binding"/>
    <property type="evidence" value="ECO:0007669"/>
    <property type="project" value="TreeGrafter"/>
</dbReference>
<feature type="region of interest" description="Disordered" evidence="4">
    <location>
        <begin position="80"/>
        <end position="130"/>
    </location>
</feature>
<dbReference type="RefSeq" id="XP_022097917.1">
    <property type="nucleotide sequence ID" value="XM_022242225.1"/>
</dbReference>
<name>A0A8B7YZ00_ACAPL</name>
<feature type="region of interest" description="Disordered" evidence="4">
    <location>
        <begin position="146"/>
        <end position="281"/>
    </location>
</feature>
<dbReference type="Gene3D" id="1.10.8.60">
    <property type="match status" value="2"/>
</dbReference>
<dbReference type="CDD" id="cd19518">
    <property type="entry name" value="RecA-like_NVL_r1-like"/>
    <property type="match status" value="1"/>
</dbReference>
<dbReference type="GO" id="GO:0005524">
    <property type="term" value="F:ATP binding"/>
    <property type="evidence" value="ECO:0007669"/>
    <property type="project" value="UniProtKB-KW"/>
</dbReference>
<dbReference type="SUPFAM" id="SSF52540">
    <property type="entry name" value="P-loop containing nucleoside triphosphate hydrolases"/>
    <property type="match status" value="2"/>
</dbReference>
<dbReference type="PROSITE" id="PS00674">
    <property type="entry name" value="AAA"/>
    <property type="match status" value="2"/>
</dbReference>
<sequence length="933" mass="101876">MSTENPGKRHLPFYTGDRQLARRVQEHLDSFPLGCYVDPVLIADDLQQTYREYGRRKRLAFRKTVQRVCDWVAKQKSKQSGLDVMEQRHLSKRRKQDKCNGEGSLSRQDREALNDGSSDSFSDDSEDYVESKDTNMVNAALSKLYSKGTPSASSSPSPGLKPQTSNLAGTPDTTPGRPPGRQGKADSDGDSMELGNLSMDHLDDGEDVDDAPSRRGREMLLPRTLATEATPIPSGSSTPQTGMKRLKDKKRKSSNQTMMEEESTAKKGRMGQERGRKAKKIVEPQQSTVTFSDVGGNDETLHELCKLLIHMRHPEVYQQLGVTPPRGVLLHGPPGCGKTLLAHAIAGELQLPFLKIAATEIVSGVSGESEGNIRDLFEEAMGLAPCILFLDEIDAITPKRETAQREMERRIVAQLLSCMDELSTSPLHVLVIGATNRADSLDPALRRAGRFDREICLGIPGVKERERILQVLCRNLRLSQDFSFASLSSLTPGYVGADLMSLCREAAMCAVNRIFHDLQVPSENVQPSPISDSTSSRLCIEADNGGENRASQSAQTGKQTSPGTIQDVKEAEQADPKPSYHLALSWLKDHSPLTEEQLDELYIEMKDFEEALPHVQPSAKREGFATIPDVTWDDVGALHSIREELSMAILAPVRNPDAFKMLGLTSPPGILLAGPPGCGKTLLAKAIANESGINFISVKGPELMNMYVGESERAVRQCFHRARNSAPCVIFFDELDALCPKRSDSAESGSSARVVNQLLTEMDGLEARKQVFIVGATNRPDIIDPAVLRPGRLDKTLYVGIPSPEDRVAILKTVTKNGTRPPLADDVILENIGHDDRCDGFSGADLAALVREASMAALRVVLWSVPTGTNPRGGGTERGTGVSQVAVTAADFESAFAKVKASVSKKDRERYRKLRLNALDLSDEHKAAAPTCT</sequence>
<dbReference type="FunFam" id="3.40.50.300:FF:000149">
    <property type="entry name" value="Nuclear valosin-containing protein-like"/>
    <property type="match status" value="1"/>
</dbReference>